<gene>
    <name evidence="1" type="ORF">D4764_10G0007390</name>
</gene>
<dbReference type="EMBL" id="RHFK02000002">
    <property type="protein sequence ID" value="TWW79709.1"/>
    <property type="molecule type" value="Genomic_DNA"/>
</dbReference>
<keyword evidence="2" id="KW-1185">Reference proteome</keyword>
<name>A0A5C6PLB5_9TELE</name>
<proteinExistence type="predicted"/>
<protein>
    <submittedName>
        <fullName evidence="1">Uncharacterized protein</fullName>
    </submittedName>
</protein>
<comment type="caution">
    <text evidence="1">The sequence shown here is derived from an EMBL/GenBank/DDBJ whole genome shotgun (WGS) entry which is preliminary data.</text>
</comment>
<dbReference type="Proteomes" id="UP000324091">
    <property type="component" value="Chromosome 10"/>
</dbReference>
<evidence type="ECO:0000313" key="2">
    <source>
        <dbReference type="Proteomes" id="UP000324091"/>
    </source>
</evidence>
<reference evidence="1 2" key="1">
    <citation type="submission" date="2019-04" db="EMBL/GenBank/DDBJ databases">
        <title>Chromosome genome assembly for Takifugu flavidus.</title>
        <authorList>
            <person name="Xiao S."/>
        </authorList>
    </citation>
    <scope>NUCLEOTIDE SEQUENCE [LARGE SCALE GENOMIC DNA]</scope>
    <source>
        <strain evidence="1">HTHZ2018</strain>
        <tissue evidence="1">Muscle</tissue>
    </source>
</reference>
<evidence type="ECO:0000313" key="1">
    <source>
        <dbReference type="EMBL" id="TWW79709.1"/>
    </source>
</evidence>
<accession>A0A5C6PLB5</accession>
<dbReference type="AlphaFoldDB" id="A0A5C6PLB5"/>
<organism evidence="1 2">
    <name type="scientific">Takifugu flavidus</name>
    <name type="common">sansaifugu</name>
    <dbReference type="NCBI Taxonomy" id="433684"/>
    <lineage>
        <taxon>Eukaryota</taxon>
        <taxon>Metazoa</taxon>
        <taxon>Chordata</taxon>
        <taxon>Craniata</taxon>
        <taxon>Vertebrata</taxon>
        <taxon>Euteleostomi</taxon>
        <taxon>Actinopterygii</taxon>
        <taxon>Neopterygii</taxon>
        <taxon>Teleostei</taxon>
        <taxon>Neoteleostei</taxon>
        <taxon>Acanthomorphata</taxon>
        <taxon>Eupercaria</taxon>
        <taxon>Tetraodontiformes</taxon>
        <taxon>Tetradontoidea</taxon>
        <taxon>Tetraodontidae</taxon>
        <taxon>Takifugu</taxon>
    </lineage>
</organism>
<sequence>MRRSLRRGRERHLHASGWNVAEFGKSHVCTWRHSAEGNRPDDRAGLTYTSGTGFIQFQWVPADEEQFPTAIL</sequence>